<proteinExistence type="predicted"/>
<dbReference type="EMBL" id="CYRY02004825">
    <property type="protein sequence ID" value="VCW69292.1"/>
    <property type="molecule type" value="Genomic_DNA"/>
</dbReference>
<dbReference type="Proteomes" id="UP000269945">
    <property type="component" value="Unassembled WGS sequence"/>
</dbReference>
<sequence length="67" mass="7261">RTPPLRGRTGAPLPVPSSARWPLGGLGVRFELRSQPSGVLLTRTWSSAPSVPGRRGQGFSFDEDMKE</sequence>
<comment type="caution">
    <text evidence="1">The sequence shown here is derived from an EMBL/GenBank/DDBJ whole genome shotgun (WGS) entry which is preliminary data.</text>
</comment>
<evidence type="ECO:0000313" key="2">
    <source>
        <dbReference type="Proteomes" id="UP000269945"/>
    </source>
</evidence>
<gene>
    <name evidence="1" type="ORF">BN2614_LOCUS6</name>
</gene>
<dbReference type="AlphaFoldDB" id="A0A9X9LJ03"/>
<evidence type="ECO:0000313" key="1">
    <source>
        <dbReference type="EMBL" id="VCW69292.1"/>
    </source>
</evidence>
<feature type="non-terminal residue" evidence="1">
    <location>
        <position position="1"/>
    </location>
</feature>
<protein>
    <submittedName>
        <fullName evidence="1">Uncharacterized protein</fullName>
    </submittedName>
</protein>
<name>A0A9X9LJ03_GULGU</name>
<keyword evidence="2" id="KW-1185">Reference proteome</keyword>
<reference evidence="1 2" key="1">
    <citation type="submission" date="2018-10" db="EMBL/GenBank/DDBJ databases">
        <authorList>
            <person name="Ekblom R."/>
            <person name="Jareborg N."/>
        </authorList>
    </citation>
    <scope>NUCLEOTIDE SEQUENCE [LARGE SCALE GENOMIC DNA]</scope>
    <source>
        <tissue evidence="1">Muscle</tissue>
    </source>
</reference>
<organism evidence="1 2">
    <name type="scientific">Gulo gulo</name>
    <name type="common">Wolverine</name>
    <name type="synonym">Gluton</name>
    <dbReference type="NCBI Taxonomy" id="48420"/>
    <lineage>
        <taxon>Eukaryota</taxon>
        <taxon>Metazoa</taxon>
        <taxon>Chordata</taxon>
        <taxon>Craniata</taxon>
        <taxon>Vertebrata</taxon>
        <taxon>Euteleostomi</taxon>
        <taxon>Mammalia</taxon>
        <taxon>Eutheria</taxon>
        <taxon>Laurasiatheria</taxon>
        <taxon>Carnivora</taxon>
        <taxon>Caniformia</taxon>
        <taxon>Musteloidea</taxon>
        <taxon>Mustelidae</taxon>
        <taxon>Guloninae</taxon>
        <taxon>Gulo</taxon>
    </lineage>
</organism>
<accession>A0A9X9LJ03</accession>